<evidence type="ECO:0000256" key="7">
    <source>
        <dbReference type="ARBA" id="ARBA00022801"/>
    </source>
</evidence>
<organism evidence="11 12">
    <name type="scientific">Ancylobacter defluvii</name>
    <dbReference type="NCBI Taxonomy" id="1282440"/>
    <lineage>
        <taxon>Bacteria</taxon>
        <taxon>Pseudomonadati</taxon>
        <taxon>Pseudomonadota</taxon>
        <taxon>Alphaproteobacteria</taxon>
        <taxon>Hyphomicrobiales</taxon>
        <taxon>Xanthobacteraceae</taxon>
        <taxon>Ancylobacter</taxon>
    </lineage>
</organism>
<dbReference type="Pfam" id="PF01546">
    <property type="entry name" value="Peptidase_M20"/>
    <property type="match status" value="1"/>
</dbReference>
<dbReference type="GO" id="GO:0006526">
    <property type="term" value="P:L-arginine biosynthetic process"/>
    <property type="evidence" value="ECO:0007669"/>
    <property type="project" value="UniProtKB-KW"/>
</dbReference>
<evidence type="ECO:0000256" key="2">
    <source>
        <dbReference type="ARBA" id="ARBA00005691"/>
    </source>
</evidence>
<dbReference type="SUPFAM" id="SSF53187">
    <property type="entry name" value="Zn-dependent exopeptidases"/>
    <property type="match status" value="1"/>
</dbReference>
<dbReference type="NCBIfam" id="NF005710">
    <property type="entry name" value="PRK07522.1"/>
    <property type="match status" value="1"/>
</dbReference>
<evidence type="ECO:0000256" key="8">
    <source>
        <dbReference type="ARBA" id="ARBA00022833"/>
    </source>
</evidence>
<proteinExistence type="inferred from homology"/>
<dbReference type="InterPro" id="IPR002933">
    <property type="entry name" value="Peptidase_M20"/>
</dbReference>
<evidence type="ECO:0000256" key="1">
    <source>
        <dbReference type="ARBA" id="ARBA00001947"/>
    </source>
</evidence>
<reference evidence="11" key="2">
    <citation type="submission" date="2023-01" db="EMBL/GenBank/DDBJ databases">
        <authorList>
            <person name="Sun Q."/>
            <person name="Evtushenko L."/>
        </authorList>
    </citation>
    <scope>NUCLEOTIDE SEQUENCE</scope>
    <source>
        <strain evidence="11">VKM B-2789</strain>
    </source>
</reference>
<dbReference type="AlphaFoldDB" id="A0A9W6NBY8"/>
<dbReference type="GO" id="GO:0008777">
    <property type="term" value="F:acetylornithine deacetylase activity"/>
    <property type="evidence" value="ECO:0007669"/>
    <property type="project" value="TreeGrafter"/>
</dbReference>
<dbReference type="PANTHER" id="PTHR43808:SF31">
    <property type="entry name" value="N-ACETYL-L-CITRULLINE DEACETYLASE"/>
    <property type="match status" value="1"/>
</dbReference>
<evidence type="ECO:0000256" key="6">
    <source>
        <dbReference type="ARBA" id="ARBA00022723"/>
    </source>
</evidence>
<dbReference type="InterPro" id="IPR011650">
    <property type="entry name" value="Peptidase_M20_dimer"/>
</dbReference>
<dbReference type="Pfam" id="PF07687">
    <property type="entry name" value="M20_dimer"/>
    <property type="match status" value="1"/>
</dbReference>
<keyword evidence="7" id="KW-0378">Hydrolase</keyword>
<evidence type="ECO:0000313" key="11">
    <source>
        <dbReference type="EMBL" id="GLK85228.1"/>
    </source>
</evidence>
<keyword evidence="9" id="KW-0170">Cobalt</keyword>
<keyword evidence="3" id="KW-0963">Cytoplasm</keyword>
<dbReference type="InterPro" id="IPR050072">
    <property type="entry name" value="Peptidase_M20A"/>
</dbReference>
<keyword evidence="12" id="KW-1185">Reference proteome</keyword>
<name>A0A9W6NBY8_9HYPH</name>
<evidence type="ECO:0000256" key="5">
    <source>
        <dbReference type="ARBA" id="ARBA00022605"/>
    </source>
</evidence>
<dbReference type="NCBIfam" id="TIGR01892">
    <property type="entry name" value="AcOrn-deacetyl"/>
    <property type="match status" value="1"/>
</dbReference>
<dbReference type="RefSeq" id="WP_213365039.1">
    <property type="nucleotide sequence ID" value="NZ_BSFM01000014.1"/>
</dbReference>
<keyword evidence="6" id="KW-0479">Metal-binding</keyword>
<accession>A0A9W6NBY8</accession>
<sequence>MLAGRTTTEELLAYLVGFDTTSRNSNLRLIGFVRDYLEAFGVASVLVPSADGEKASLFATIGPEGVGGVCLSGHSDVVPVDGQPWTTDPFTLTPKDDRLYGRGSCDMKGFVATCLAKVPDMVAARLATPIHLLISYDEELGCTGVIPAVRKLGVDLPLPRACIVGEPTSMKVVDAHKSGVGYVTTVIGREAHSSMPHLGANAIFASAELIAELDRLRVELIAAGDASGRFDPPNSTLQVVGIEGGTAGNIVPRRCVVKWNLRGLPNFDEESLVAGFDRFAQQVVLPKLQADAPEAEISTHFTYRVPPLSPQPGSEAERLALRLAGQNATFAVSYGTEGGHFQAQGVPTVICGPGSIDQAHKPDEFIEVAQLRACERFLDGLIAECTR</sequence>
<feature type="domain" description="Peptidase M20 dimerisation" evidence="10">
    <location>
        <begin position="175"/>
        <end position="281"/>
    </location>
</feature>
<dbReference type="PROSITE" id="PS00759">
    <property type="entry name" value="ARGE_DAPE_CPG2_2"/>
    <property type="match status" value="1"/>
</dbReference>
<comment type="cofactor">
    <cofactor evidence="1">
        <name>Zn(2+)</name>
        <dbReference type="ChEBI" id="CHEBI:29105"/>
    </cofactor>
</comment>
<dbReference type="InterPro" id="IPR010169">
    <property type="entry name" value="AcOrn-deacetyl"/>
</dbReference>
<evidence type="ECO:0000256" key="4">
    <source>
        <dbReference type="ARBA" id="ARBA00022571"/>
    </source>
</evidence>
<dbReference type="PANTHER" id="PTHR43808">
    <property type="entry name" value="ACETYLORNITHINE DEACETYLASE"/>
    <property type="match status" value="1"/>
</dbReference>
<dbReference type="InterPro" id="IPR001261">
    <property type="entry name" value="ArgE/DapE_CS"/>
</dbReference>
<dbReference type="CDD" id="cd03894">
    <property type="entry name" value="M20_ArgE"/>
    <property type="match status" value="1"/>
</dbReference>
<dbReference type="Proteomes" id="UP001143330">
    <property type="component" value="Unassembled WGS sequence"/>
</dbReference>
<protein>
    <submittedName>
        <fullName evidence="11">Acetylornithine deacetylase</fullName>
    </submittedName>
</protein>
<keyword evidence="4" id="KW-0055">Arginine biosynthesis</keyword>
<dbReference type="EMBL" id="BSFM01000014">
    <property type="protein sequence ID" value="GLK85228.1"/>
    <property type="molecule type" value="Genomic_DNA"/>
</dbReference>
<evidence type="ECO:0000259" key="10">
    <source>
        <dbReference type="Pfam" id="PF07687"/>
    </source>
</evidence>
<evidence type="ECO:0000313" key="12">
    <source>
        <dbReference type="Proteomes" id="UP001143330"/>
    </source>
</evidence>
<keyword evidence="8" id="KW-0862">Zinc</keyword>
<dbReference type="SUPFAM" id="SSF55031">
    <property type="entry name" value="Bacterial exopeptidase dimerisation domain"/>
    <property type="match status" value="1"/>
</dbReference>
<reference evidence="11" key="1">
    <citation type="journal article" date="2014" name="Int. J. Syst. Evol. Microbiol.">
        <title>Complete genome sequence of Corynebacterium casei LMG S-19264T (=DSM 44701T), isolated from a smear-ripened cheese.</title>
        <authorList>
            <consortium name="US DOE Joint Genome Institute (JGI-PGF)"/>
            <person name="Walter F."/>
            <person name="Albersmeier A."/>
            <person name="Kalinowski J."/>
            <person name="Ruckert C."/>
        </authorList>
    </citation>
    <scope>NUCLEOTIDE SEQUENCE</scope>
    <source>
        <strain evidence="11">VKM B-2789</strain>
    </source>
</reference>
<comment type="caution">
    <text evidence="11">The sequence shown here is derived from an EMBL/GenBank/DDBJ whole genome shotgun (WGS) entry which is preliminary data.</text>
</comment>
<dbReference type="Gene3D" id="3.40.630.10">
    <property type="entry name" value="Zn peptidases"/>
    <property type="match status" value="1"/>
</dbReference>
<evidence type="ECO:0000256" key="3">
    <source>
        <dbReference type="ARBA" id="ARBA00022490"/>
    </source>
</evidence>
<keyword evidence="5" id="KW-0028">Amino-acid biosynthesis</keyword>
<gene>
    <name evidence="11" type="ORF">GCM10017653_32980</name>
</gene>
<dbReference type="GO" id="GO:0046872">
    <property type="term" value="F:metal ion binding"/>
    <property type="evidence" value="ECO:0007669"/>
    <property type="project" value="UniProtKB-KW"/>
</dbReference>
<dbReference type="Gene3D" id="3.30.70.360">
    <property type="match status" value="1"/>
</dbReference>
<comment type="similarity">
    <text evidence="2">Belongs to the peptidase M20A family. ArgE subfamily.</text>
</comment>
<dbReference type="InterPro" id="IPR036264">
    <property type="entry name" value="Bact_exopeptidase_dim_dom"/>
</dbReference>
<evidence type="ECO:0000256" key="9">
    <source>
        <dbReference type="ARBA" id="ARBA00023285"/>
    </source>
</evidence>